<dbReference type="RefSeq" id="WP_102965223.1">
    <property type="nucleotide sequence ID" value="NZ_JAPWHJ010000001.1"/>
</dbReference>
<protein>
    <submittedName>
        <fullName evidence="3">Acetyltransferase (GNAT) family protein</fullName>
    </submittedName>
    <submittedName>
        <fullName evidence="2">GNAT family N-acetyltransferase</fullName>
    </submittedName>
</protein>
<name>A0A2J8GBD1_VIBDI</name>
<dbReference type="InterPro" id="IPR016181">
    <property type="entry name" value="Acyl_CoA_acyltransferase"/>
</dbReference>
<dbReference type="EMBL" id="QLTR01000015">
    <property type="protein sequence ID" value="RAS62152.1"/>
    <property type="molecule type" value="Genomic_DNA"/>
</dbReference>
<evidence type="ECO:0000259" key="1">
    <source>
        <dbReference type="PROSITE" id="PS51186"/>
    </source>
</evidence>
<reference evidence="2 4" key="1">
    <citation type="submission" date="2018-01" db="EMBL/GenBank/DDBJ databases">
        <title>Draft genome sequences of six Vibrio diazotrophicus strains isolated from deep-sea sediments of the Baltic Sea.</title>
        <authorList>
            <person name="Castillo D."/>
            <person name="Vandieken V."/>
            <person name="Chiang O."/>
            <person name="Middelboe M."/>
        </authorList>
    </citation>
    <scope>NUCLEOTIDE SEQUENCE [LARGE SCALE GENOMIC DNA]</scope>
    <source>
        <strain evidence="2 4">60.27F</strain>
    </source>
</reference>
<dbReference type="SUPFAM" id="SSF55729">
    <property type="entry name" value="Acyl-CoA N-acyltransferases (Nat)"/>
    <property type="match status" value="1"/>
</dbReference>
<evidence type="ECO:0000313" key="5">
    <source>
        <dbReference type="Proteomes" id="UP000248729"/>
    </source>
</evidence>
<organism evidence="2 4">
    <name type="scientific">Vibrio diazotrophicus</name>
    <dbReference type="NCBI Taxonomy" id="685"/>
    <lineage>
        <taxon>Bacteria</taxon>
        <taxon>Pseudomonadati</taxon>
        <taxon>Pseudomonadota</taxon>
        <taxon>Gammaproteobacteria</taxon>
        <taxon>Vibrionales</taxon>
        <taxon>Vibrionaceae</taxon>
        <taxon>Vibrio</taxon>
    </lineage>
</organism>
<evidence type="ECO:0000313" key="2">
    <source>
        <dbReference type="EMBL" id="PNI06766.1"/>
    </source>
</evidence>
<reference evidence="3 5" key="2">
    <citation type="submission" date="2018-06" db="EMBL/GenBank/DDBJ databases">
        <title>Freshwater and sediment microbial communities from various areas in North America, analyzing microbe dynamics in response to fracking.</title>
        <authorList>
            <person name="Lamendella R."/>
        </authorList>
    </citation>
    <scope>NUCLEOTIDE SEQUENCE [LARGE SCALE GENOMIC DNA]</scope>
    <source>
        <strain evidence="3 5">99A</strain>
    </source>
</reference>
<keyword evidence="2" id="KW-0808">Transferase</keyword>
<dbReference type="Pfam" id="PF00583">
    <property type="entry name" value="Acetyltransf_1"/>
    <property type="match status" value="1"/>
</dbReference>
<dbReference type="GO" id="GO:0016747">
    <property type="term" value="F:acyltransferase activity, transferring groups other than amino-acyl groups"/>
    <property type="evidence" value="ECO:0007669"/>
    <property type="project" value="InterPro"/>
</dbReference>
<proteinExistence type="predicted"/>
<dbReference type="Gene3D" id="3.40.630.30">
    <property type="match status" value="1"/>
</dbReference>
<dbReference type="Proteomes" id="UP000236449">
    <property type="component" value="Unassembled WGS sequence"/>
</dbReference>
<dbReference type="Proteomes" id="UP000248729">
    <property type="component" value="Unassembled WGS sequence"/>
</dbReference>
<dbReference type="CDD" id="cd04301">
    <property type="entry name" value="NAT_SF"/>
    <property type="match status" value="1"/>
</dbReference>
<dbReference type="OrthoDB" id="8304386at2"/>
<accession>A0A2J8GBD1</accession>
<sequence>MVTIEKYSPIREEEASLLSVLSDQAQFTVSNVPKVVEQLKETEHPHLIIFEDKAVGFFLLDLDYSEKYQFGQHRAIGVRALLVDQKYQGKGIATQAIKALPSYVTKHYPDYEVMQLTVNCRNKAAYACYLKCGFVDSGELYMGGPVGPQHIMQFSL</sequence>
<evidence type="ECO:0000313" key="4">
    <source>
        <dbReference type="Proteomes" id="UP000236449"/>
    </source>
</evidence>
<feature type="domain" description="N-acetyltransferase" evidence="1">
    <location>
        <begin position="2"/>
        <end position="156"/>
    </location>
</feature>
<dbReference type="PROSITE" id="PS51186">
    <property type="entry name" value="GNAT"/>
    <property type="match status" value="1"/>
</dbReference>
<dbReference type="AlphaFoldDB" id="A0A2J8GBD1"/>
<evidence type="ECO:0000313" key="3">
    <source>
        <dbReference type="EMBL" id="RAS62152.1"/>
    </source>
</evidence>
<comment type="caution">
    <text evidence="2">The sequence shown here is derived from an EMBL/GenBank/DDBJ whole genome shotgun (WGS) entry which is preliminary data.</text>
</comment>
<gene>
    <name evidence="2" type="ORF">C1N32_01810</name>
    <name evidence="3" type="ORF">DET48_11583</name>
</gene>
<dbReference type="InterPro" id="IPR000182">
    <property type="entry name" value="GNAT_dom"/>
</dbReference>
<dbReference type="EMBL" id="POSK01000001">
    <property type="protein sequence ID" value="PNI06766.1"/>
    <property type="molecule type" value="Genomic_DNA"/>
</dbReference>